<comment type="catalytic activity">
    <reaction evidence="4">
        <text>hydrogencarbonate + H(+) = CO2 + H2O</text>
        <dbReference type="Rhea" id="RHEA:10748"/>
        <dbReference type="ChEBI" id="CHEBI:15377"/>
        <dbReference type="ChEBI" id="CHEBI:15378"/>
        <dbReference type="ChEBI" id="CHEBI:16526"/>
        <dbReference type="ChEBI" id="CHEBI:17544"/>
        <dbReference type="EC" id="4.2.1.1"/>
    </reaction>
</comment>
<dbReference type="Pfam" id="PF00194">
    <property type="entry name" value="Carb_anhydrase"/>
    <property type="match status" value="1"/>
</dbReference>
<evidence type="ECO:0000256" key="2">
    <source>
        <dbReference type="ARBA" id="ARBA00004470"/>
    </source>
</evidence>
<dbReference type="PROSITE" id="PS51144">
    <property type="entry name" value="ALPHA_CA_2"/>
    <property type="match status" value="1"/>
</dbReference>
<proteinExistence type="inferred from homology"/>
<evidence type="ECO:0000256" key="1">
    <source>
        <dbReference type="ARBA" id="ARBA00002904"/>
    </source>
</evidence>
<dbReference type="InterPro" id="IPR041891">
    <property type="entry name" value="Alpha_CA_prokaryot-like"/>
</dbReference>
<dbReference type="GO" id="GO:0008270">
    <property type="term" value="F:zinc ion binding"/>
    <property type="evidence" value="ECO:0007669"/>
    <property type="project" value="InterPro"/>
</dbReference>
<organism evidence="7 8">
    <name type="scientific">Vigna mungo</name>
    <name type="common">Black gram</name>
    <name type="synonym">Phaseolus mungo</name>
    <dbReference type="NCBI Taxonomy" id="3915"/>
    <lineage>
        <taxon>Eukaryota</taxon>
        <taxon>Viridiplantae</taxon>
        <taxon>Streptophyta</taxon>
        <taxon>Embryophyta</taxon>
        <taxon>Tracheophyta</taxon>
        <taxon>Spermatophyta</taxon>
        <taxon>Magnoliopsida</taxon>
        <taxon>eudicotyledons</taxon>
        <taxon>Gunneridae</taxon>
        <taxon>Pentapetalae</taxon>
        <taxon>rosids</taxon>
        <taxon>fabids</taxon>
        <taxon>Fabales</taxon>
        <taxon>Fabaceae</taxon>
        <taxon>Papilionoideae</taxon>
        <taxon>50 kb inversion clade</taxon>
        <taxon>NPAAA clade</taxon>
        <taxon>indigoferoid/millettioid clade</taxon>
        <taxon>Phaseoleae</taxon>
        <taxon>Vigna</taxon>
    </lineage>
</organism>
<dbReference type="InterPro" id="IPR036398">
    <property type="entry name" value="CA_dom_sf"/>
</dbReference>
<dbReference type="EMBL" id="CP144693">
    <property type="protein sequence ID" value="WVZ00167.1"/>
    <property type="molecule type" value="Genomic_DNA"/>
</dbReference>
<keyword evidence="5" id="KW-0732">Signal</keyword>
<comment type="subcellular location">
    <subcellularLocation>
        <location evidence="2">Plastid</location>
        <location evidence="2">Chloroplast stroma</location>
    </subcellularLocation>
</comment>
<evidence type="ECO:0000256" key="4">
    <source>
        <dbReference type="ARBA" id="ARBA00048348"/>
    </source>
</evidence>
<name>A0AAQ3RN10_VIGMU</name>
<gene>
    <name evidence="7" type="ORF">V8G54_026236</name>
</gene>
<dbReference type="GO" id="GO:0009570">
    <property type="term" value="C:chloroplast stroma"/>
    <property type="evidence" value="ECO:0007669"/>
    <property type="project" value="UniProtKB-SubCell"/>
</dbReference>
<sequence length="272" mass="30049">MDRAMSIQAFAHSLFILIVLLFPSAMSEEFDYDPSSPNAPPNWGNTWPLCRNGTRQSPINLFTANVVSGSGIQRNYQPANATLVTSEHDVMINWTENAGNIIINGTQYQLLQANWHSPSEHTINGISHGCVFPVSLRSFFLLLSEESRAFSLTLVDEDELHMVHRSLAGNIAVIGVLSRHGIPDSFISKIENELQVLAENQTREIPIGVVDPNDVAGITENVPPFTENVQWAQKELIRAAVDVAGDETFENDSPVQPRNGRPVKLCLDTNGY</sequence>
<dbReference type="SMART" id="SM01057">
    <property type="entry name" value="Carb_anhydrase"/>
    <property type="match status" value="1"/>
</dbReference>
<protein>
    <recommendedName>
        <fullName evidence="6">Alpha-carbonic anhydrase domain-containing protein</fullName>
    </recommendedName>
</protein>
<feature type="chain" id="PRO_5042963827" description="Alpha-carbonic anhydrase domain-containing protein" evidence="5">
    <location>
        <begin position="28"/>
        <end position="272"/>
    </location>
</feature>
<dbReference type="GO" id="GO:0006730">
    <property type="term" value="P:one-carbon metabolic process"/>
    <property type="evidence" value="ECO:0007669"/>
    <property type="project" value="TreeGrafter"/>
</dbReference>
<reference evidence="7 8" key="1">
    <citation type="journal article" date="2023" name="Life. Sci Alliance">
        <title>Evolutionary insights into 3D genome organization and epigenetic landscape of Vigna mungo.</title>
        <authorList>
            <person name="Junaid A."/>
            <person name="Singh B."/>
            <person name="Bhatia S."/>
        </authorList>
    </citation>
    <scope>NUCLEOTIDE SEQUENCE [LARGE SCALE GENOMIC DNA]</scope>
    <source>
        <strain evidence="7">Urdbean</strain>
    </source>
</reference>
<dbReference type="Gene3D" id="3.10.200.10">
    <property type="entry name" value="Alpha carbonic anhydrase"/>
    <property type="match status" value="1"/>
</dbReference>
<dbReference type="CDD" id="cd03124">
    <property type="entry name" value="alpha_CA_prokaryotic_like"/>
    <property type="match status" value="1"/>
</dbReference>
<comment type="function">
    <text evidence="1">Reversible hydration of carbon dioxide.</text>
</comment>
<evidence type="ECO:0000256" key="5">
    <source>
        <dbReference type="SAM" id="SignalP"/>
    </source>
</evidence>
<dbReference type="Proteomes" id="UP001374535">
    <property type="component" value="Chromosome 8"/>
</dbReference>
<evidence type="ECO:0000256" key="3">
    <source>
        <dbReference type="ARBA" id="ARBA00006365"/>
    </source>
</evidence>
<dbReference type="SUPFAM" id="SSF51069">
    <property type="entry name" value="Carbonic anhydrase"/>
    <property type="match status" value="1"/>
</dbReference>
<evidence type="ECO:0000313" key="8">
    <source>
        <dbReference type="Proteomes" id="UP001374535"/>
    </source>
</evidence>
<dbReference type="GO" id="GO:0004089">
    <property type="term" value="F:carbonate dehydratase activity"/>
    <property type="evidence" value="ECO:0007669"/>
    <property type="project" value="UniProtKB-EC"/>
</dbReference>
<comment type="similarity">
    <text evidence="3">Belongs to the alpha-class carbonic anhydrase family.</text>
</comment>
<dbReference type="AlphaFoldDB" id="A0AAQ3RN10"/>
<dbReference type="PANTHER" id="PTHR18952:SF208">
    <property type="entry name" value="CARBONIC ANHYDRASE XA-RELATED"/>
    <property type="match status" value="1"/>
</dbReference>
<accession>A0AAQ3RN10</accession>
<evidence type="ECO:0000313" key="7">
    <source>
        <dbReference type="EMBL" id="WVZ00167.1"/>
    </source>
</evidence>
<dbReference type="PANTHER" id="PTHR18952">
    <property type="entry name" value="CARBONIC ANHYDRASE"/>
    <property type="match status" value="1"/>
</dbReference>
<evidence type="ECO:0000259" key="6">
    <source>
        <dbReference type="PROSITE" id="PS51144"/>
    </source>
</evidence>
<feature type="signal peptide" evidence="5">
    <location>
        <begin position="1"/>
        <end position="27"/>
    </location>
</feature>
<dbReference type="InterPro" id="IPR023561">
    <property type="entry name" value="Carbonic_anhydrase_a-class"/>
</dbReference>
<dbReference type="InterPro" id="IPR001148">
    <property type="entry name" value="CA_dom"/>
</dbReference>
<keyword evidence="8" id="KW-1185">Reference proteome</keyword>
<feature type="domain" description="Alpha-carbonic anhydrase" evidence="6">
    <location>
        <begin position="28"/>
        <end position="272"/>
    </location>
</feature>